<dbReference type="AlphaFoldDB" id="A0AAJ4W1N3"/>
<organism evidence="5 6">
    <name type="scientific">Myroides profundi</name>
    <dbReference type="NCBI Taxonomy" id="480520"/>
    <lineage>
        <taxon>Bacteria</taxon>
        <taxon>Pseudomonadati</taxon>
        <taxon>Bacteroidota</taxon>
        <taxon>Flavobacteriia</taxon>
        <taxon>Flavobacteriales</taxon>
        <taxon>Flavobacteriaceae</taxon>
        <taxon>Myroides</taxon>
    </lineage>
</organism>
<dbReference type="InterPro" id="IPR000821">
    <property type="entry name" value="Ala_racemase"/>
</dbReference>
<dbReference type="PANTHER" id="PTHR30511">
    <property type="entry name" value="ALANINE RACEMASE"/>
    <property type="match status" value="1"/>
</dbReference>
<feature type="domain" description="Alanine racemase N-terminal" evidence="4">
    <location>
        <begin position="7"/>
        <end position="225"/>
    </location>
</feature>
<evidence type="ECO:0000256" key="3">
    <source>
        <dbReference type="ARBA" id="ARBA00023235"/>
    </source>
</evidence>
<dbReference type="Proteomes" id="UP000183496">
    <property type="component" value="Unassembled WGS sequence"/>
</dbReference>
<dbReference type="GO" id="GO:0030170">
    <property type="term" value="F:pyridoxal phosphate binding"/>
    <property type="evidence" value="ECO:0007669"/>
    <property type="project" value="TreeGrafter"/>
</dbReference>
<accession>A0AAJ4W1N3</accession>
<dbReference type="GO" id="GO:0008784">
    <property type="term" value="F:alanine racemase activity"/>
    <property type="evidence" value="ECO:0007669"/>
    <property type="project" value="TreeGrafter"/>
</dbReference>
<keyword evidence="2" id="KW-0663">Pyridoxal phosphate</keyword>
<dbReference type="PANTHER" id="PTHR30511:SF3">
    <property type="entry name" value="LYSINE RACEMASE"/>
    <property type="match status" value="1"/>
</dbReference>
<dbReference type="InterPro" id="IPR029066">
    <property type="entry name" value="PLP-binding_barrel"/>
</dbReference>
<protein>
    <submittedName>
        <fullName evidence="5">Predicted amino acid racemase</fullName>
    </submittedName>
</protein>
<proteinExistence type="predicted"/>
<dbReference type="RefSeq" id="WP_041891440.1">
    <property type="nucleotide sequence ID" value="NZ_CP010817.1"/>
</dbReference>
<dbReference type="Gene3D" id="3.20.20.10">
    <property type="entry name" value="Alanine racemase"/>
    <property type="match status" value="1"/>
</dbReference>
<evidence type="ECO:0000256" key="2">
    <source>
        <dbReference type="ARBA" id="ARBA00022898"/>
    </source>
</evidence>
<sequence>MAYITLNQSKLKHNYNKLDTLFQEKEIHWAVVGKLLCGDETFLREVLALNPQQICDSRVSNLKMIKQIDPTVETIYIKPAPNGSIEEIIEYADISFNTELETIKLLSEEAQRQNTVHKIVIMVELGELREGVLREELIDFYSQVFNLPNIDIIGLGTNLTCMYGVLPNNDKLIQLTLFRDLLELKFKKQIPYLSGGASVTLPLILNETIPTAINHFRIGETLFMGTNAYDNVAYPDFEQNIFMLHAEIIELYEKPMMPEGEFGLKMTGEKVELAPEWENSVNYRAIIDLGLLDIEEDHITPTNAKQQFVGSSSDMMVMDLGDNPDNLKVGDTISFYMSYMGILRIMNSNYVEKRVIGKE</sequence>
<evidence type="ECO:0000256" key="1">
    <source>
        <dbReference type="ARBA" id="ARBA00001933"/>
    </source>
</evidence>
<dbReference type="InterPro" id="IPR001608">
    <property type="entry name" value="Ala_racemase_N"/>
</dbReference>
<comment type="cofactor">
    <cofactor evidence="1">
        <name>pyridoxal 5'-phosphate</name>
        <dbReference type="ChEBI" id="CHEBI:597326"/>
    </cofactor>
</comment>
<comment type="caution">
    <text evidence="5">The sequence shown here is derived from an EMBL/GenBank/DDBJ whole genome shotgun (WGS) entry which is preliminary data.</text>
</comment>
<dbReference type="GO" id="GO:0005829">
    <property type="term" value="C:cytosol"/>
    <property type="evidence" value="ECO:0007669"/>
    <property type="project" value="TreeGrafter"/>
</dbReference>
<reference evidence="5 6" key="1">
    <citation type="submission" date="2016-10" db="EMBL/GenBank/DDBJ databases">
        <authorList>
            <person name="Varghese N."/>
            <person name="Submissions S."/>
        </authorList>
    </citation>
    <scope>NUCLEOTIDE SEQUENCE [LARGE SCALE GENOMIC DNA]</scope>
    <source>
        <strain evidence="6">DSM 19823 / KCTC 23066 / CCTCC M 208030 / D25</strain>
    </source>
</reference>
<keyword evidence="6" id="KW-1185">Reference proteome</keyword>
<name>A0AAJ4W1N3_MYRPR</name>
<keyword evidence="3" id="KW-0413">Isomerase</keyword>
<gene>
    <name evidence="5" type="ORF">SAMN04488089_102186</name>
</gene>
<dbReference type="Pfam" id="PF01168">
    <property type="entry name" value="Ala_racemase_N"/>
    <property type="match status" value="1"/>
</dbReference>
<dbReference type="SUPFAM" id="SSF51419">
    <property type="entry name" value="PLP-binding barrel"/>
    <property type="match status" value="1"/>
</dbReference>
<dbReference type="EMBL" id="FOFY01000002">
    <property type="protein sequence ID" value="SEQ25831.1"/>
    <property type="molecule type" value="Genomic_DNA"/>
</dbReference>
<evidence type="ECO:0000313" key="5">
    <source>
        <dbReference type="EMBL" id="SEQ25831.1"/>
    </source>
</evidence>
<evidence type="ECO:0000313" key="6">
    <source>
        <dbReference type="Proteomes" id="UP000183496"/>
    </source>
</evidence>
<dbReference type="KEGG" id="mpw:MPR_1689"/>
<evidence type="ECO:0000259" key="4">
    <source>
        <dbReference type="Pfam" id="PF01168"/>
    </source>
</evidence>